<feature type="transmembrane region" description="Helical" evidence="5">
    <location>
        <begin position="377"/>
        <end position="401"/>
    </location>
</feature>
<sequence length="486" mass="53673">MMTIYETKKLPFYTLLLFIIAGMLGAGFFKPRSFLALAAVLYAVTAVYLAGVKKFTLLPVHIFLLIIMVLYWLAVGYAADPEQAVLEAVKVSLLLPVTLLFSGLSSLQRDRLWAAWSWGGAGLTLWGLFFGLFREGRLESTLGYANVYAVVMAAGLAAGWHAYRRSSQQRYWLLMAIQLCGLLMSGSRAVLILVAAGTAFLLFLNKRSKGAVWGAIIMLVVLLAAVVVGVLYGGTGSIRSIGWNATEFSLRRIYWSDGLRLWKTHWLTGTGGGGWAVLYPSVFVKYVHQQYLQMALDTGIAGALAFIAMILTALRANWRRGREGLNIMLAVLLFCAHLAFDIDLAYPLLFGLFVMLLSEMELEGYKGKEIMLAGLRTTAVVLPCLIAICTFVWMTAGYMLISKGEAASARREWKSALQSLQSAEKILPWSHEVHYQLAAVYSGLAQSQGDESTMKKAINEIRIAASKVPANKKYQEMLKKVEKSKK</sequence>
<reference evidence="7" key="1">
    <citation type="submission" date="2020-06" db="EMBL/GenBank/DDBJ databases">
        <title>Paenibacillus sp. nov., isolated from soil.</title>
        <authorList>
            <person name="Seo Y.L."/>
        </authorList>
    </citation>
    <scope>NUCLEOTIDE SEQUENCE [LARGE SCALE GENOMIC DNA]</scope>
    <source>
        <strain evidence="7">JW14</strain>
    </source>
</reference>
<gene>
    <name evidence="7" type="ORF">HPT30_24710</name>
</gene>
<accession>A0A850EQT6</accession>
<feature type="domain" description="O-antigen ligase-related" evidence="6">
    <location>
        <begin position="174"/>
        <end position="307"/>
    </location>
</feature>
<dbReference type="InterPro" id="IPR051533">
    <property type="entry name" value="WaaL-like"/>
</dbReference>
<protein>
    <submittedName>
        <fullName evidence="7">O-antigen ligase family protein</fullName>
    </submittedName>
</protein>
<dbReference type="PANTHER" id="PTHR37422">
    <property type="entry name" value="TEICHURONIC ACID BIOSYNTHESIS PROTEIN TUAE"/>
    <property type="match status" value="1"/>
</dbReference>
<proteinExistence type="predicted"/>
<dbReference type="Pfam" id="PF04932">
    <property type="entry name" value="Wzy_C"/>
    <property type="match status" value="1"/>
</dbReference>
<evidence type="ECO:0000256" key="1">
    <source>
        <dbReference type="ARBA" id="ARBA00004141"/>
    </source>
</evidence>
<keyword evidence="4 5" id="KW-0472">Membrane</keyword>
<feature type="transmembrane region" description="Helical" evidence="5">
    <location>
        <begin position="58"/>
        <end position="79"/>
    </location>
</feature>
<dbReference type="RefSeq" id="WP_175373956.1">
    <property type="nucleotide sequence ID" value="NZ_JABWCS010000219.1"/>
</dbReference>
<dbReference type="GO" id="GO:0016020">
    <property type="term" value="C:membrane"/>
    <property type="evidence" value="ECO:0007669"/>
    <property type="project" value="UniProtKB-SubCell"/>
</dbReference>
<feature type="transmembrane region" description="Helical" evidence="5">
    <location>
        <begin position="211"/>
        <end position="232"/>
    </location>
</feature>
<organism evidence="7 8">
    <name type="scientific">Paenibacillus agri</name>
    <dbReference type="NCBI Taxonomy" id="2744309"/>
    <lineage>
        <taxon>Bacteria</taxon>
        <taxon>Bacillati</taxon>
        <taxon>Bacillota</taxon>
        <taxon>Bacilli</taxon>
        <taxon>Bacillales</taxon>
        <taxon>Paenibacillaceae</taxon>
        <taxon>Paenibacillus</taxon>
    </lineage>
</organism>
<feature type="transmembrane region" description="Helical" evidence="5">
    <location>
        <begin position="326"/>
        <end position="357"/>
    </location>
</feature>
<feature type="transmembrane region" description="Helical" evidence="5">
    <location>
        <begin position="34"/>
        <end position="52"/>
    </location>
</feature>
<comment type="subcellular location">
    <subcellularLocation>
        <location evidence="1">Membrane</location>
        <topology evidence="1">Multi-pass membrane protein</topology>
    </subcellularLocation>
</comment>
<dbReference type="Proteomes" id="UP000564806">
    <property type="component" value="Unassembled WGS sequence"/>
</dbReference>
<keyword evidence="8" id="KW-1185">Reference proteome</keyword>
<evidence type="ECO:0000313" key="7">
    <source>
        <dbReference type="EMBL" id="NUU63568.1"/>
    </source>
</evidence>
<feature type="transmembrane region" description="Helical" evidence="5">
    <location>
        <begin position="175"/>
        <end position="204"/>
    </location>
</feature>
<keyword evidence="2 5" id="KW-0812">Transmembrane</keyword>
<evidence type="ECO:0000256" key="4">
    <source>
        <dbReference type="ARBA" id="ARBA00023136"/>
    </source>
</evidence>
<comment type="caution">
    <text evidence="7">The sequence shown here is derived from an EMBL/GenBank/DDBJ whole genome shotgun (WGS) entry which is preliminary data.</text>
</comment>
<evidence type="ECO:0000313" key="8">
    <source>
        <dbReference type="Proteomes" id="UP000564806"/>
    </source>
</evidence>
<dbReference type="EMBL" id="JABWCS010000219">
    <property type="protein sequence ID" value="NUU63568.1"/>
    <property type="molecule type" value="Genomic_DNA"/>
</dbReference>
<feature type="transmembrane region" description="Helical" evidence="5">
    <location>
        <begin position="291"/>
        <end position="314"/>
    </location>
</feature>
<feature type="transmembrane region" description="Helical" evidence="5">
    <location>
        <begin position="145"/>
        <end position="163"/>
    </location>
</feature>
<dbReference type="PANTHER" id="PTHR37422:SF13">
    <property type="entry name" value="LIPOPOLYSACCHARIDE BIOSYNTHESIS PROTEIN PA4999-RELATED"/>
    <property type="match status" value="1"/>
</dbReference>
<dbReference type="AlphaFoldDB" id="A0A850EQT6"/>
<evidence type="ECO:0000256" key="2">
    <source>
        <dbReference type="ARBA" id="ARBA00022692"/>
    </source>
</evidence>
<dbReference type="Gene3D" id="1.25.40.10">
    <property type="entry name" value="Tetratricopeptide repeat domain"/>
    <property type="match status" value="1"/>
</dbReference>
<keyword evidence="7" id="KW-0436">Ligase</keyword>
<dbReference type="GO" id="GO:0016874">
    <property type="term" value="F:ligase activity"/>
    <property type="evidence" value="ECO:0007669"/>
    <property type="project" value="UniProtKB-KW"/>
</dbReference>
<keyword evidence="3 5" id="KW-1133">Transmembrane helix</keyword>
<evidence type="ECO:0000259" key="6">
    <source>
        <dbReference type="Pfam" id="PF04932"/>
    </source>
</evidence>
<feature type="transmembrane region" description="Helical" evidence="5">
    <location>
        <begin position="12"/>
        <end position="29"/>
    </location>
</feature>
<dbReference type="InterPro" id="IPR011990">
    <property type="entry name" value="TPR-like_helical_dom_sf"/>
</dbReference>
<evidence type="ECO:0000256" key="3">
    <source>
        <dbReference type="ARBA" id="ARBA00022989"/>
    </source>
</evidence>
<evidence type="ECO:0000256" key="5">
    <source>
        <dbReference type="SAM" id="Phobius"/>
    </source>
</evidence>
<name>A0A850EQT6_9BACL</name>
<feature type="transmembrane region" description="Helical" evidence="5">
    <location>
        <begin position="113"/>
        <end position="133"/>
    </location>
</feature>
<dbReference type="InterPro" id="IPR007016">
    <property type="entry name" value="O-antigen_ligase-rel_domated"/>
</dbReference>